<dbReference type="Gene3D" id="1.20.1250.20">
    <property type="entry name" value="MFS general substrate transporter like domains"/>
    <property type="match status" value="3"/>
</dbReference>
<gene>
    <name evidence="7" type="ORF">AWE51_13285</name>
</gene>
<evidence type="ECO:0000256" key="5">
    <source>
        <dbReference type="ARBA" id="ARBA00023136"/>
    </source>
</evidence>
<dbReference type="RefSeq" id="WP_066317952.1">
    <property type="nucleotide sequence ID" value="NZ_LQRT01000046.1"/>
</dbReference>
<evidence type="ECO:0000313" key="8">
    <source>
        <dbReference type="Proteomes" id="UP000076715"/>
    </source>
</evidence>
<keyword evidence="5 6" id="KW-0472">Membrane</keyword>
<feature type="transmembrane region" description="Helical" evidence="6">
    <location>
        <begin position="415"/>
        <end position="434"/>
    </location>
</feature>
<dbReference type="GO" id="GO:0005886">
    <property type="term" value="C:plasma membrane"/>
    <property type="evidence" value="ECO:0007669"/>
    <property type="project" value="UniProtKB-SubCell"/>
</dbReference>
<feature type="transmembrane region" description="Helical" evidence="6">
    <location>
        <begin position="151"/>
        <end position="172"/>
    </location>
</feature>
<dbReference type="InterPro" id="IPR011701">
    <property type="entry name" value="MFS"/>
</dbReference>
<feature type="transmembrane region" description="Helical" evidence="6">
    <location>
        <begin position="80"/>
        <end position="102"/>
    </location>
</feature>
<comment type="caution">
    <text evidence="7">The sequence shown here is derived from an EMBL/GenBank/DDBJ whole genome shotgun (WGS) entry which is preliminary data.</text>
</comment>
<evidence type="ECO:0000256" key="2">
    <source>
        <dbReference type="ARBA" id="ARBA00022475"/>
    </source>
</evidence>
<feature type="transmembrane region" description="Helical" evidence="6">
    <location>
        <begin position="270"/>
        <end position="289"/>
    </location>
</feature>
<dbReference type="GO" id="GO:0022857">
    <property type="term" value="F:transmembrane transporter activity"/>
    <property type="evidence" value="ECO:0007669"/>
    <property type="project" value="InterPro"/>
</dbReference>
<feature type="transmembrane region" description="Helical" evidence="6">
    <location>
        <begin position="226"/>
        <end position="250"/>
    </location>
</feature>
<dbReference type="InterPro" id="IPR036259">
    <property type="entry name" value="MFS_trans_sf"/>
</dbReference>
<reference evidence="7 8" key="1">
    <citation type="submission" date="2016-01" db="EMBL/GenBank/DDBJ databases">
        <title>The draft genome sequence of Aquimarina sp. RZW4-3-2.</title>
        <authorList>
            <person name="Wang Y."/>
        </authorList>
    </citation>
    <scope>NUCLEOTIDE SEQUENCE [LARGE SCALE GENOMIC DNA]</scope>
    <source>
        <strain evidence="7 8">RZW4-3-2</strain>
    </source>
</reference>
<feature type="transmembrane region" description="Helical" evidence="6">
    <location>
        <begin position="296"/>
        <end position="313"/>
    </location>
</feature>
<proteinExistence type="predicted"/>
<feature type="transmembrane region" description="Helical" evidence="6">
    <location>
        <begin position="108"/>
        <end position="130"/>
    </location>
</feature>
<evidence type="ECO:0000256" key="6">
    <source>
        <dbReference type="SAM" id="Phobius"/>
    </source>
</evidence>
<dbReference type="Pfam" id="PF07690">
    <property type="entry name" value="MFS_1"/>
    <property type="match status" value="1"/>
</dbReference>
<feature type="transmembrane region" description="Helical" evidence="6">
    <location>
        <begin position="184"/>
        <end position="205"/>
    </location>
</feature>
<dbReference type="OrthoDB" id="9795150at2"/>
<dbReference type="AlphaFoldDB" id="A0A162XDL1"/>
<keyword evidence="8" id="KW-1185">Reference proteome</keyword>
<evidence type="ECO:0000256" key="3">
    <source>
        <dbReference type="ARBA" id="ARBA00022692"/>
    </source>
</evidence>
<comment type="subcellular location">
    <subcellularLocation>
        <location evidence="1">Cell inner membrane</location>
        <topology evidence="1">Multi-pass membrane protein</topology>
    </subcellularLocation>
</comment>
<organism evidence="7 8">
    <name type="scientific">Aquimarina aggregata</name>
    <dbReference type="NCBI Taxonomy" id="1642818"/>
    <lineage>
        <taxon>Bacteria</taxon>
        <taxon>Pseudomonadati</taxon>
        <taxon>Bacteroidota</taxon>
        <taxon>Flavobacteriia</taxon>
        <taxon>Flavobacteriales</taxon>
        <taxon>Flavobacteriaceae</taxon>
        <taxon>Aquimarina</taxon>
    </lineage>
</organism>
<accession>A0A162XDL1</accession>
<evidence type="ECO:0000313" key="7">
    <source>
        <dbReference type="EMBL" id="KZS38569.1"/>
    </source>
</evidence>
<dbReference type="Proteomes" id="UP000076715">
    <property type="component" value="Unassembled WGS sequence"/>
</dbReference>
<feature type="transmembrane region" description="Helical" evidence="6">
    <location>
        <begin position="44"/>
        <end position="68"/>
    </location>
</feature>
<keyword evidence="2" id="KW-1003">Cell membrane</keyword>
<dbReference type="STRING" id="1642818.AWE51_13285"/>
<feature type="transmembrane region" description="Helical" evidence="6">
    <location>
        <begin position="380"/>
        <end position="403"/>
    </location>
</feature>
<keyword evidence="3 6" id="KW-0812">Transmembrane</keyword>
<dbReference type="CDD" id="cd17394">
    <property type="entry name" value="MFS_FucP_like"/>
    <property type="match status" value="1"/>
</dbReference>
<sequence length="468" mass="51466">MNNEKTNYKKPFITITFLFFMWGFITVMNDVLIPHLKAVFELSYFQAALIQFAFFGAFFVISLIYFIISVSKGDPIAKIGYKNGIIIGLILCGIGCCLFYPAAGYQRYIIFLGALFILASGVTILQITANPYAAILGKPETASSRLNLAQGFNSFGTTLAPIIGAVLLYKVFSNGEITVDSLKMPYLIYGCLFFALAIIIKFIKLPSFVNTEKIEKGLGVLKFRHVVLGMFAIFFYVGGEVSVGSFLINFFGLENIMGMEEAEAGVFLSYYWGGAMIGRFLGSVSMGSITDATRKYIIMAGLSVVFFFVLYFITAIKIEEGIFSMQLVPFAKIWLFIVFLLINYLAFLVGGTKPSNVLTLFAGIVIILLLIMMITNGAIAFWSAIAIGAFNSILWSNIFTLAIKDLGKYTSQASSLLVMMIVGGALIPLLQGAIADSIGIQLSFFIPVICYSYLVFYGLIGYKVKNVI</sequence>
<dbReference type="PANTHER" id="PTHR43702:SF3">
    <property type="entry name" value="PROTEIN TSGA"/>
    <property type="match status" value="1"/>
</dbReference>
<dbReference type="SUPFAM" id="SSF103473">
    <property type="entry name" value="MFS general substrate transporter"/>
    <property type="match status" value="1"/>
</dbReference>
<evidence type="ECO:0000256" key="1">
    <source>
        <dbReference type="ARBA" id="ARBA00004429"/>
    </source>
</evidence>
<evidence type="ECO:0000256" key="4">
    <source>
        <dbReference type="ARBA" id="ARBA00022989"/>
    </source>
</evidence>
<name>A0A162XDL1_9FLAO</name>
<feature type="transmembrane region" description="Helical" evidence="6">
    <location>
        <begin position="440"/>
        <end position="460"/>
    </location>
</feature>
<dbReference type="PANTHER" id="PTHR43702">
    <property type="entry name" value="L-FUCOSE-PROTON SYMPORTER"/>
    <property type="match status" value="1"/>
</dbReference>
<protein>
    <submittedName>
        <fullName evidence="7">Fucose permease</fullName>
    </submittedName>
</protein>
<feature type="transmembrane region" description="Helical" evidence="6">
    <location>
        <begin position="333"/>
        <end position="350"/>
    </location>
</feature>
<feature type="transmembrane region" description="Helical" evidence="6">
    <location>
        <begin position="357"/>
        <end position="374"/>
    </location>
</feature>
<keyword evidence="4 6" id="KW-1133">Transmembrane helix</keyword>
<feature type="transmembrane region" description="Helical" evidence="6">
    <location>
        <begin position="12"/>
        <end position="32"/>
    </location>
</feature>
<dbReference type="InterPro" id="IPR050375">
    <property type="entry name" value="MFS_TsgA-like"/>
</dbReference>
<dbReference type="EMBL" id="LQRT01000046">
    <property type="protein sequence ID" value="KZS38569.1"/>
    <property type="molecule type" value="Genomic_DNA"/>
</dbReference>